<evidence type="ECO:0000259" key="2">
    <source>
        <dbReference type="Pfam" id="PF04069"/>
    </source>
</evidence>
<feature type="signal peptide" evidence="1">
    <location>
        <begin position="1"/>
        <end position="19"/>
    </location>
</feature>
<dbReference type="SUPFAM" id="SSF53850">
    <property type="entry name" value="Periplasmic binding protein-like II"/>
    <property type="match status" value="1"/>
</dbReference>
<keyword evidence="4" id="KW-1185">Reference proteome</keyword>
<name>A0ABY3WNV7_9ACTN</name>
<protein>
    <submittedName>
        <fullName evidence="3">Glycine betaine ABC transporter substrate-binding protein</fullName>
    </submittedName>
</protein>
<evidence type="ECO:0000256" key="1">
    <source>
        <dbReference type="SAM" id="SignalP"/>
    </source>
</evidence>
<dbReference type="PROSITE" id="PS51257">
    <property type="entry name" value="PROKAR_LIPOPROTEIN"/>
    <property type="match status" value="1"/>
</dbReference>
<keyword evidence="1" id="KW-0732">Signal</keyword>
<dbReference type="Gene3D" id="3.40.190.10">
    <property type="entry name" value="Periplasmic binding protein-like II"/>
    <property type="match status" value="1"/>
</dbReference>
<sequence>MFLRSYASAALLLSATALSACSDPTLQRFPGNRQLAGASFTVGSKDFSEQIILGQMTIQLLRANGADVTDRTDIKGSSSTRNALESGDISMYWEYTGTGWVTHLKKTKPAPDQREQFDTVAKADLEKNEIVWLNPASFNNTYAFAVRKDTAQRLGVKSLSDLSELSMSRPREATFCMESEFSTRDDGFPGVIEKYGFTSPEVKILDTGLIYTETAKGKTCNFGEVFSTDGRIQANGLVLLEDDKDFFPAYQPSLTMKEETVNKYPQLRTMFTPLADSLTTDVMRELNARADVNGEDPHDIAESWLKKNGFLW</sequence>
<accession>A0ABY3WNV7</accession>
<dbReference type="Gene3D" id="3.40.190.120">
    <property type="entry name" value="Osmoprotection protein (prox), domain 2"/>
    <property type="match status" value="1"/>
</dbReference>
<dbReference type="Pfam" id="PF04069">
    <property type="entry name" value="OpuAC"/>
    <property type="match status" value="1"/>
</dbReference>
<reference evidence="3 4" key="1">
    <citation type="submission" date="2021-03" db="EMBL/GenBank/DDBJ databases">
        <title>Complete genome of Streptomyces formicae strain 1H-GS9 (DSM 100524).</title>
        <authorList>
            <person name="Atanasov K.E."/>
            <person name="Altabella T."/>
            <person name="Ferrer A."/>
        </authorList>
    </citation>
    <scope>NUCLEOTIDE SEQUENCE [LARGE SCALE GENOMIC DNA]</scope>
    <source>
        <strain evidence="3 4">1H-GS9</strain>
    </source>
</reference>
<dbReference type="RefSeq" id="WP_242330866.1">
    <property type="nucleotide sequence ID" value="NZ_CP071872.1"/>
</dbReference>
<gene>
    <name evidence="3" type="ORF">J4032_12600</name>
</gene>
<proteinExistence type="predicted"/>
<dbReference type="InterPro" id="IPR007210">
    <property type="entry name" value="ABC_Gly_betaine_transp_sub-bd"/>
</dbReference>
<feature type="domain" description="ABC-type glycine betaine transport system substrate-binding" evidence="2">
    <location>
        <begin position="41"/>
        <end position="307"/>
    </location>
</feature>
<organism evidence="3 4">
    <name type="scientific">Streptomyces formicae</name>
    <dbReference type="NCBI Taxonomy" id="1616117"/>
    <lineage>
        <taxon>Bacteria</taxon>
        <taxon>Bacillati</taxon>
        <taxon>Actinomycetota</taxon>
        <taxon>Actinomycetes</taxon>
        <taxon>Kitasatosporales</taxon>
        <taxon>Streptomycetaceae</taxon>
        <taxon>Streptomyces</taxon>
    </lineage>
</organism>
<evidence type="ECO:0000313" key="4">
    <source>
        <dbReference type="Proteomes" id="UP000828924"/>
    </source>
</evidence>
<dbReference type="CDD" id="cd13611">
    <property type="entry name" value="PBP2_YehZ"/>
    <property type="match status" value="1"/>
</dbReference>
<dbReference type="EMBL" id="CP071872">
    <property type="protein sequence ID" value="UNM12260.1"/>
    <property type="molecule type" value="Genomic_DNA"/>
</dbReference>
<feature type="chain" id="PRO_5047036327" evidence="1">
    <location>
        <begin position="20"/>
        <end position="312"/>
    </location>
</feature>
<evidence type="ECO:0000313" key="3">
    <source>
        <dbReference type="EMBL" id="UNM12260.1"/>
    </source>
</evidence>
<dbReference type="Proteomes" id="UP000828924">
    <property type="component" value="Chromosome"/>
</dbReference>